<dbReference type="EMBL" id="SNYK01000002">
    <property type="protein sequence ID" value="TDQ39508.1"/>
    <property type="molecule type" value="Genomic_DNA"/>
</dbReference>
<feature type="compositionally biased region" description="Low complexity" evidence="1">
    <location>
        <begin position="292"/>
        <end position="311"/>
    </location>
</feature>
<protein>
    <submittedName>
        <fullName evidence="2">Uncharacterized protein DUF1631</fullName>
    </submittedName>
</protein>
<keyword evidence="3" id="KW-1185">Reference proteome</keyword>
<gene>
    <name evidence="2" type="ORF">DFQ45_102202</name>
</gene>
<sequence length="814" mass="91687">MNKTPGTAEAGPAKMPGISPEMRTELVRELQKQLFDQLGAGIKNTAQETENELFDAMEQARDNESRLDYMESIASFRERRQELVNGFLGRHLDNFNAYFSGHAAHKTEPEEASGEQHGKPSLALLQKDEQEENLLINTMASRLSRQYSLELVVMRRRLAHLAGAGYDDEILSPLCPDSVAMTLQHVMREMAVSPGLKSFFYVQFERHVMQGLQQVYANLGEFFQTRGILPGLSVDDIVAEMSAAQRAKQEAAQMADAHATAEDEPLGAEEHGQQGRKGGHGLRPGASGAGTGQHQAEGAQAGQGAGDAALGNTPFQQQIEHQISEINQLLGSYRNTLGVVLPSGSRMLDSFAPPGASKNYSQQQVMQALQSMQRQRAQESVRDEQDTDAFKQSMYQTLAAATGNAKDFRIEGSQSNLIDLVGMLFDFVKEEKRLADDHKSVLIHLQNLYCQVALRDASFFHNTRHPAHLLLNRMVQAGSQYQGESEQQRLADTIEETVKQALVEYQHDDQVFERLLGQFDQQVAALQQRVEKRERRAVDAAKGREKLIFARKHARGFVDVCIKRHHPPEIIRAFLQAAWTDVLVFYFLRTGPASAQWQDKAKIAEELAWSCTPLDEQQRQEFMARKELIMSGVQQALEQLGCYSDVEIQRLIKDIQICQKAVQAQQHEVVEKLSNTLASSMSEADEKELQAVEKIDESALDEKVRELVNKLKHVRFGTWFEFREPPHRLKLAWFSPTTQRYMFVDSAGQGSYIKNWKELIELLQLGEAKIVEQVEATPFFERALHAIQRTLKQFAGSYISEIRDSKPARPLSQV</sequence>
<reference evidence="2 3" key="1">
    <citation type="submission" date="2019-03" db="EMBL/GenBank/DDBJ databases">
        <title>Genomic Encyclopedia of Type Strains, Phase IV (KMG-IV): sequencing the most valuable type-strain genomes for metagenomic binning, comparative biology and taxonomic classification.</title>
        <authorList>
            <person name="Goeker M."/>
        </authorList>
    </citation>
    <scope>NUCLEOTIDE SEQUENCE [LARGE SCALE GENOMIC DNA]</scope>
    <source>
        <strain evidence="2 3">DSM 28679</strain>
    </source>
</reference>
<evidence type="ECO:0000313" key="2">
    <source>
        <dbReference type="EMBL" id="TDQ39508.1"/>
    </source>
</evidence>
<dbReference type="AlphaFoldDB" id="A0A4R6TZR4"/>
<feature type="region of interest" description="Disordered" evidence="1">
    <location>
        <begin position="251"/>
        <end position="311"/>
    </location>
</feature>
<dbReference type="Proteomes" id="UP000294575">
    <property type="component" value="Unassembled WGS sequence"/>
</dbReference>
<name>A0A4R6TZR4_9GAMM</name>
<organism evidence="2 3">
    <name type="scientific">Thiopseudomonas denitrificans</name>
    <dbReference type="NCBI Taxonomy" id="1501432"/>
    <lineage>
        <taxon>Bacteria</taxon>
        <taxon>Pseudomonadati</taxon>
        <taxon>Pseudomonadota</taxon>
        <taxon>Gammaproteobacteria</taxon>
        <taxon>Pseudomonadales</taxon>
        <taxon>Pseudomonadaceae</taxon>
        <taxon>Thiopseudomonas</taxon>
    </lineage>
</organism>
<dbReference type="Pfam" id="PF07793">
    <property type="entry name" value="DUF1631"/>
    <property type="match status" value="1"/>
</dbReference>
<dbReference type="OrthoDB" id="6188167at2"/>
<dbReference type="InterPro" id="IPR012434">
    <property type="entry name" value="DUF1631"/>
</dbReference>
<accession>A0A4R6TZR4</accession>
<evidence type="ECO:0000313" key="3">
    <source>
        <dbReference type="Proteomes" id="UP000294575"/>
    </source>
</evidence>
<evidence type="ECO:0000256" key="1">
    <source>
        <dbReference type="SAM" id="MobiDB-lite"/>
    </source>
</evidence>
<proteinExistence type="predicted"/>
<comment type="caution">
    <text evidence="2">The sequence shown here is derived from an EMBL/GenBank/DDBJ whole genome shotgun (WGS) entry which is preliminary data.</text>
</comment>